<accession>X1CN73</accession>
<dbReference type="AlphaFoldDB" id="X1CN73"/>
<comment type="caution">
    <text evidence="1">The sequence shown here is derived from an EMBL/GenBank/DDBJ whole genome shotgun (WGS) entry which is preliminary data.</text>
</comment>
<gene>
    <name evidence="1" type="ORF">S01H4_41231</name>
</gene>
<reference evidence="1" key="1">
    <citation type="journal article" date="2014" name="Front. Microbiol.">
        <title>High frequency of phylogenetically diverse reductive dehalogenase-homologous genes in deep subseafloor sedimentary metagenomes.</title>
        <authorList>
            <person name="Kawai M."/>
            <person name="Futagami T."/>
            <person name="Toyoda A."/>
            <person name="Takaki Y."/>
            <person name="Nishi S."/>
            <person name="Hori S."/>
            <person name="Arai W."/>
            <person name="Tsubouchi T."/>
            <person name="Morono Y."/>
            <person name="Uchiyama I."/>
            <person name="Ito T."/>
            <person name="Fujiyama A."/>
            <person name="Inagaki F."/>
            <person name="Takami H."/>
        </authorList>
    </citation>
    <scope>NUCLEOTIDE SEQUENCE</scope>
    <source>
        <strain evidence="1">Expedition CK06-06</strain>
    </source>
</reference>
<name>X1CN73_9ZZZZ</name>
<protein>
    <submittedName>
        <fullName evidence="1">Uncharacterized protein</fullName>
    </submittedName>
</protein>
<proteinExistence type="predicted"/>
<evidence type="ECO:0000313" key="1">
    <source>
        <dbReference type="EMBL" id="GAG97578.1"/>
    </source>
</evidence>
<feature type="non-terminal residue" evidence="1">
    <location>
        <position position="38"/>
    </location>
</feature>
<sequence>MKIFEPQNSYNYMKGALISEIFQNQFFPFFSEIDKLFY</sequence>
<organism evidence="1">
    <name type="scientific">marine sediment metagenome</name>
    <dbReference type="NCBI Taxonomy" id="412755"/>
    <lineage>
        <taxon>unclassified sequences</taxon>
        <taxon>metagenomes</taxon>
        <taxon>ecological metagenomes</taxon>
    </lineage>
</organism>
<dbReference type="EMBL" id="BART01022532">
    <property type="protein sequence ID" value="GAG97578.1"/>
    <property type="molecule type" value="Genomic_DNA"/>
</dbReference>